<comment type="subcellular location">
    <subcellularLocation>
        <location evidence="1">Cytoplasm</location>
        <location evidence="1">Cytoskeleton</location>
    </subcellularLocation>
</comment>
<evidence type="ECO:0000256" key="6">
    <source>
        <dbReference type="ARBA" id="ARBA00022840"/>
    </source>
</evidence>
<comment type="caution">
    <text evidence="15">The sequence shown here is derived from an EMBL/GenBank/DDBJ whole genome shotgun (WGS) entry which is preliminary data.</text>
</comment>
<dbReference type="Pfam" id="PF12775">
    <property type="entry name" value="AAA_7"/>
    <property type="match status" value="1"/>
</dbReference>
<keyword evidence="4" id="KW-0493">Microtubule</keyword>
<dbReference type="Pfam" id="PF12780">
    <property type="entry name" value="AAA_8"/>
    <property type="match status" value="1"/>
</dbReference>
<dbReference type="Pfam" id="PF12774">
    <property type="entry name" value="AAA_6"/>
    <property type="match status" value="1"/>
</dbReference>
<dbReference type="InterPro" id="IPR035699">
    <property type="entry name" value="AAA_6"/>
</dbReference>
<evidence type="ECO:0000259" key="12">
    <source>
        <dbReference type="Pfam" id="PF12780"/>
    </source>
</evidence>
<evidence type="ECO:0000256" key="9">
    <source>
        <dbReference type="ARBA" id="ARBA00023175"/>
    </source>
</evidence>
<organism evidence="15 16">
    <name type="scientific">Phytophthora palmivora</name>
    <dbReference type="NCBI Taxonomy" id="4796"/>
    <lineage>
        <taxon>Eukaryota</taxon>
        <taxon>Sar</taxon>
        <taxon>Stramenopiles</taxon>
        <taxon>Oomycota</taxon>
        <taxon>Peronosporomycetes</taxon>
        <taxon>Peronosporales</taxon>
        <taxon>Peronosporaceae</taxon>
        <taxon>Phytophthora</taxon>
    </lineage>
</organism>
<dbReference type="InterPro" id="IPR027417">
    <property type="entry name" value="P-loop_NTPase"/>
</dbReference>
<dbReference type="FunFam" id="1.20.920.30:FF:000005">
    <property type="entry name" value="Dynein, axonemal, heavy chain 2"/>
    <property type="match status" value="1"/>
</dbReference>
<evidence type="ECO:0000256" key="8">
    <source>
        <dbReference type="ARBA" id="ARBA00023054"/>
    </source>
</evidence>
<evidence type="ECO:0000259" key="14">
    <source>
        <dbReference type="Pfam" id="PF17857"/>
    </source>
</evidence>
<dbReference type="Gene3D" id="3.40.50.300">
    <property type="entry name" value="P-loop containing nucleotide triphosphate hydrolases"/>
    <property type="match status" value="2"/>
</dbReference>
<dbReference type="GO" id="GO:0045505">
    <property type="term" value="F:dynein intermediate chain binding"/>
    <property type="evidence" value="ECO:0007669"/>
    <property type="project" value="InterPro"/>
</dbReference>
<dbReference type="EMBL" id="NCKW01000613">
    <property type="protein sequence ID" value="POM80229.1"/>
    <property type="molecule type" value="Genomic_DNA"/>
</dbReference>
<evidence type="ECO:0000313" key="15">
    <source>
        <dbReference type="EMBL" id="POM80229.1"/>
    </source>
</evidence>
<keyword evidence="10" id="KW-0206">Cytoskeleton</keyword>
<dbReference type="GO" id="GO:0051959">
    <property type="term" value="F:dynein light intermediate chain binding"/>
    <property type="evidence" value="ECO:0007669"/>
    <property type="project" value="InterPro"/>
</dbReference>
<dbReference type="GO" id="GO:0007018">
    <property type="term" value="P:microtubule-based movement"/>
    <property type="evidence" value="ECO:0007669"/>
    <property type="project" value="InterPro"/>
</dbReference>
<dbReference type="InterPro" id="IPR043157">
    <property type="entry name" value="Dynein_AAA1S"/>
</dbReference>
<gene>
    <name evidence="15" type="ORF">PHPALM_1965</name>
</gene>
<keyword evidence="9" id="KW-0505">Motor protein</keyword>
<dbReference type="FunFam" id="1.10.8.710:FF:000004">
    <property type="entry name" value="Dynein axonemal heavy chain 6"/>
    <property type="match status" value="1"/>
</dbReference>
<keyword evidence="6" id="KW-0067">ATP-binding</keyword>
<dbReference type="Proteomes" id="UP000237271">
    <property type="component" value="Unassembled WGS sequence"/>
</dbReference>
<feature type="domain" description="Dynein heavy chain hydrolytic ATP-binding dynein motor region" evidence="11">
    <location>
        <begin position="1"/>
        <end position="202"/>
    </location>
</feature>
<keyword evidence="16" id="KW-1185">Reference proteome</keyword>
<evidence type="ECO:0000256" key="3">
    <source>
        <dbReference type="ARBA" id="ARBA00022490"/>
    </source>
</evidence>
<keyword evidence="8" id="KW-0175">Coiled coil</keyword>
<dbReference type="SUPFAM" id="SSF52540">
    <property type="entry name" value="P-loop containing nucleoside triphosphate hydrolases"/>
    <property type="match status" value="3"/>
</dbReference>
<dbReference type="InterPro" id="IPR041589">
    <property type="entry name" value="DNAH3_AAA_lid_1"/>
</dbReference>
<dbReference type="Pfam" id="PF17852">
    <property type="entry name" value="Dynein_AAA_lid"/>
    <property type="match status" value="1"/>
</dbReference>
<feature type="non-terminal residue" evidence="15">
    <location>
        <position position="771"/>
    </location>
</feature>
<feature type="domain" description="Dynein heavy chain AAA 5 extension" evidence="13">
    <location>
        <begin position="261"/>
        <end position="337"/>
    </location>
</feature>
<dbReference type="InterPro" id="IPR041466">
    <property type="entry name" value="Dynein_AAA5_ext"/>
</dbReference>
<name>A0A2P4YR75_9STRA</name>
<dbReference type="PANTHER" id="PTHR46961">
    <property type="entry name" value="DYNEIN HEAVY CHAIN 1, AXONEMAL-LIKE PROTEIN"/>
    <property type="match status" value="1"/>
</dbReference>
<feature type="domain" description="Dynein heavy chain 3 AAA+ lid" evidence="14">
    <location>
        <begin position="524"/>
        <end position="619"/>
    </location>
</feature>
<evidence type="ECO:0000256" key="5">
    <source>
        <dbReference type="ARBA" id="ARBA00022741"/>
    </source>
</evidence>
<dbReference type="Gene3D" id="1.20.920.30">
    <property type="match status" value="1"/>
</dbReference>
<evidence type="ECO:0000256" key="4">
    <source>
        <dbReference type="ARBA" id="ARBA00022701"/>
    </source>
</evidence>
<protein>
    <submittedName>
        <fullName evidence="15">Sporangia induced dynein heavy chain</fullName>
    </submittedName>
</protein>
<accession>A0A2P4YR75</accession>
<dbReference type="PANTHER" id="PTHR46961:SF5">
    <property type="entry name" value="DYNEIN AXONEMAL HEAVY CHAIN 1"/>
    <property type="match status" value="1"/>
</dbReference>
<sequence>MGKFFKGLASCGAWACFDEFNRIDIEVLSVVGQQVVTLQLGIRRGDTRIVFEGSDIKLSDQFGVFITMNPGYAGRSELPDSLAALFRPVAMMVPDYALIGEIMFFAYGFSDARALGAKMVTTFKLCSEQLSSQFHYDYGMRAVKTVITAAGNLKRDDPDMDEDVLLLRALQDVNLPKFLAHDIPLFNGIISDLFPAASDTKPDRKWVIFDGPVDAIWIENMNTVLDDNKKLCLNSGEMLQMSKQMTMMFEVEDLSVASPATVSRTVTFLRSFLGELVPTMDNNLTQSLMNILDCTLDPFREKLADGTGELQPASKTPNAQFKDDIEPLFIFALIWSVELMSAGKHVLMVGGTGTGKTVNITRYLQSLPADVYIPIPISFSAQTSANQTQDMLDAKMEKRRKGVYGPPAGKKYIIYVDDLNMPKREKYFAQPPLELVRQWFDQGGWYDRKLLVFRSIIDILFVASMGPPGGGRNPITPRLVRHFNVIGYAELGDDSKTIIFSTILGNFLGSGFPADIARLTDSVVRASISVYNTICRELLPTPAKSHYTFNLRDLAKVFQGVLMGDSRRITEADSLIRLWVHECKRVYEDRMISTQDHDWFRNLMRSSVKEFYQREYDQVVTNEHLIYGDYIVPGADPKIYEEVVHVDKVLNIMDEYLLDYNAESKSPMSLVLFMDAVEHVSRISRIIRQPMGNALLLGVGGSGRQSLTKLATFMAGYKCFQVEIVKGYGLTEWRDDVKKCLLLAGVKDTPVVFLFSDVQVVNETMLEDLNG</sequence>
<reference evidence="15 16" key="1">
    <citation type="journal article" date="2017" name="Genome Biol. Evol.">
        <title>Phytophthora megakarya and P. palmivora, closely related causal agents of cacao black pod rot, underwent increases in genome sizes and gene numbers by different mechanisms.</title>
        <authorList>
            <person name="Ali S.S."/>
            <person name="Shao J."/>
            <person name="Lary D.J."/>
            <person name="Kronmiller B."/>
            <person name="Shen D."/>
            <person name="Strem M.D."/>
            <person name="Amoako-Attah I."/>
            <person name="Akrofi A.Y."/>
            <person name="Begoude B.A."/>
            <person name="Ten Hoopen G.M."/>
            <person name="Coulibaly K."/>
            <person name="Kebe B.I."/>
            <person name="Melnick R.L."/>
            <person name="Guiltinan M.J."/>
            <person name="Tyler B.M."/>
            <person name="Meinhardt L.W."/>
            <person name="Bailey B.A."/>
        </authorList>
    </citation>
    <scope>NUCLEOTIDE SEQUENCE [LARGE SCALE GENOMIC DNA]</scope>
    <source>
        <strain evidence="16">sbr112.9</strain>
    </source>
</reference>
<comment type="similarity">
    <text evidence="2">Belongs to the dynein heavy chain family.</text>
</comment>
<dbReference type="Pfam" id="PF17857">
    <property type="entry name" value="AAA_lid_1"/>
    <property type="match status" value="1"/>
</dbReference>
<dbReference type="GO" id="GO:0030286">
    <property type="term" value="C:dynein complex"/>
    <property type="evidence" value="ECO:0007669"/>
    <property type="project" value="UniProtKB-KW"/>
</dbReference>
<evidence type="ECO:0000256" key="10">
    <source>
        <dbReference type="ARBA" id="ARBA00023212"/>
    </source>
</evidence>
<dbReference type="GO" id="GO:0005874">
    <property type="term" value="C:microtubule"/>
    <property type="evidence" value="ECO:0007669"/>
    <property type="project" value="UniProtKB-KW"/>
</dbReference>
<evidence type="ECO:0000256" key="2">
    <source>
        <dbReference type="ARBA" id="ARBA00008887"/>
    </source>
</evidence>
<keyword evidence="3" id="KW-0963">Cytoplasm</keyword>
<keyword evidence="7" id="KW-0243">Dynein</keyword>
<dbReference type="InterPro" id="IPR026983">
    <property type="entry name" value="DHC"/>
</dbReference>
<evidence type="ECO:0000256" key="7">
    <source>
        <dbReference type="ARBA" id="ARBA00023017"/>
    </source>
</evidence>
<feature type="domain" description="Dynein heavy chain AAA module D4" evidence="12">
    <location>
        <begin position="668"/>
        <end position="770"/>
    </location>
</feature>
<evidence type="ECO:0000259" key="11">
    <source>
        <dbReference type="Pfam" id="PF12774"/>
    </source>
</evidence>
<dbReference type="InterPro" id="IPR024317">
    <property type="entry name" value="Dynein_heavy_chain_D4_dom"/>
</dbReference>
<dbReference type="AlphaFoldDB" id="A0A2P4YR75"/>
<dbReference type="GO" id="GO:0005524">
    <property type="term" value="F:ATP binding"/>
    <property type="evidence" value="ECO:0007669"/>
    <property type="project" value="UniProtKB-KW"/>
</dbReference>
<evidence type="ECO:0000313" key="16">
    <source>
        <dbReference type="Proteomes" id="UP000237271"/>
    </source>
</evidence>
<proteinExistence type="inferred from homology"/>
<keyword evidence="5" id="KW-0547">Nucleotide-binding</keyword>
<evidence type="ECO:0000259" key="13">
    <source>
        <dbReference type="Pfam" id="PF17852"/>
    </source>
</evidence>
<dbReference type="Gene3D" id="1.10.8.710">
    <property type="match status" value="1"/>
</dbReference>
<evidence type="ECO:0000256" key="1">
    <source>
        <dbReference type="ARBA" id="ARBA00004245"/>
    </source>
</evidence>
<dbReference type="OrthoDB" id="5593012at2759"/>